<sequence>MTASVLDVVPATPAPTALDIARAEERALVAAEDDDGGPAEDNVTAQVTLAKCPVRGYPGRLEALAEYIHLPQLRELTQRFLYEELNPGYSGSQIALDQCPDITSHISVFPSAIATFYAPSDYSGIGGMHRERIRAVPSWRSEGPRNDCVFLDGDPMLPGFCGLHAARVLLLFSFKFQRVRYPCALVSWFQPVDNKPDVVISKGKPFIDLLDPYPYPSKPLPFPRVQTLQGSEGFWRV</sequence>
<accession>A0A2R6NXJ7</accession>
<dbReference type="EMBL" id="MLYV02000702">
    <property type="protein sequence ID" value="PSR79321.1"/>
    <property type="molecule type" value="Genomic_DNA"/>
</dbReference>
<keyword evidence="2" id="KW-1185">Reference proteome</keyword>
<reference evidence="1 2" key="1">
    <citation type="submission" date="2018-02" db="EMBL/GenBank/DDBJ databases">
        <title>Genome sequence of the basidiomycete white-rot fungus Phlebia centrifuga.</title>
        <authorList>
            <person name="Granchi Z."/>
            <person name="Peng M."/>
            <person name="de Vries R.P."/>
            <person name="Hilden K."/>
            <person name="Makela M.R."/>
            <person name="Grigoriev I."/>
            <person name="Riley R."/>
        </authorList>
    </citation>
    <scope>NUCLEOTIDE SEQUENCE [LARGE SCALE GENOMIC DNA]</scope>
    <source>
        <strain evidence="1 2">FBCC195</strain>
    </source>
</reference>
<dbReference type="AlphaFoldDB" id="A0A2R6NXJ7"/>
<gene>
    <name evidence="1" type="ORF">PHLCEN_2v7076</name>
</gene>
<dbReference type="Proteomes" id="UP000186601">
    <property type="component" value="Unassembled WGS sequence"/>
</dbReference>
<dbReference type="STRING" id="98765.A0A2R6NXJ7"/>
<proteinExistence type="predicted"/>
<evidence type="ECO:0000313" key="2">
    <source>
        <dbReference type="Proteomes" id="UP000186601"/>
    </source>
</evidence>
<comment type="caution">
    <text evidence="1">The sequence shown here is derived from an EMBL/GenBank/DDBJ whole genome shotgun (WGS) entry which is preliminary data.</text>
</comment>
<organism evidence="1 2">
    <name type="scientific">Hermanssonia centrifuga</name>
    <dbReference type="NCBI Taxonomy" id="98765"/>
    <lineage>
        <taxon>Eukaryota</taxon>
        <taxon>Fungi</taxon>
        <taxon>Dikarya</taxon>
        <taxon>Basidiomycota</taxon>
        <taxon>Agaricomycotina</taxon>
        <taxon>Agaricomycetes</taxon>
        <taxon>Polyporales</taxon>
        <taxon>Meruliaceae</taxon>
        <taxon>Hermanssonia</taxon>
    </lineage>
</organism>
<evidence type="ECO:0000313" key="1">
    <source>
        <dbReference type="EMBL" id="PSR79321.1"/>
    </source>
</evidence>
<protein>
    <submittedName>
        <fullName evidence="1">Uncharacterized protein</fullName>
    </submittedName>
</protein>
<dbReference type="OrthoDB" id="2801477at2759"/>
<name>A0A2R6NXJ7_9APHY</name>